<reference evidence="2" key="1">
    <citation type="submission" date="2023-03" db="EMBL/GenBank/DDBJ databases">
        <authorList>
            <person name="Steffen K."/>
            <person name="Cardenas P."/>
        </authorList>
    </citation>
    <scope>NUCLEOTIDE SEQUENCE</scope>
</reference>
<evidence type="ECO:0000256" key="1">
    <source>
        <dbReference type="SAM" id="MobiDB-lite"/>
    </source>
</evidence>
<evidence type="ECO:0000313" key="2">
    <source>
        <dbReference type="EMBL" id="CAI8014661.1"/>
    </source>
</evidence>
<feature type="non-terminal residue" evidence="2">
    <location>
        <position position="1"/>
    </location>
</feature>
<dbReference type="Proteomes" id="UP001174909">
    <property type="component" value="Unassembled WGS sequence"/>
</dbReference>
<feature type="compositionally biased region" description="Low complexity" evidence="1">
    <location>
        <begin position="19"/>
        <end position="28"/>
    </location>
</feature>
<keyword evidence="3" id="KW-1185">Reference proteome</keyword>
<evidence type="ECO:0000313" key="3">
    <source>
        <dbReference type="Proteomes" id="UP001174909"/>
    </source>
</evidence>
<feature type="region of interest" description="Disordered" evidence="1">
    <location>
        <begin position="1"/>
        <end position="99"/>
    </location>
</feature>
<sequence>DSRQIQFKGRLLTNRPNHSSSSSSSSSGGKRRRSSSKTSSLQDSSSVSERERQTSTPPGRPSPSSSSSTTPVSSPNKRSLQVEAGGSSNTTQIAPDWPWSRLSDTDRLRRVKFLAERAIKKKKVFVCRGGYSTIRKCLRERGWVERDHKTETESPYLAMRAVGRRTKSGGEGVAGGRGRSRDSSHTHHCDSDSSDNVRWLRGRSVQVWKVLM</sequence>
<protein>
    <submittedName>
        <fullName evidence="2">Tubulin monoglycylase TTLL3</fullName>
    </submittedName>
</protein>
<gene>
    <name evidence="2" type="ORF">GBAR_LOCUS9156</name>
</gene>
<dbReference type="AlphaFoldDB" id="A0AA35RQU4"/>
<name>A0AA35RQU4_GEOBA</name>
<feature type="region of interest" description="Disordered" evidence="1">
    <location>
        <begin position="164"/>
        <end position="195"/>
    </location>
</feature>
<feature type="compositionally biased region" description="Low complexity" evidence="1">
    <location>
        <begin position="54"/>
        <end position="75"/>
    </location>
</feature>
<accession>A0AA35RQU4</accession>
<dbReference type="EMBL" id="CASHTH010001384">
    <property type="protein sequence ID" value="CAI8014661.1"/>
    <property type="molecule type" value="Genomic_DNA"/>
</dbReference>
<feature type="compositionally biased region" description="Basic and acidic residues" evidence="1">
    <location>
        <begin position="179"/>
        <end position="191"/>
    </location>
</feature>
<feature type="compositionally biased region" description="Low complexity" evidence="1">
    <location>
        <begin position="36"/>
        <end position="47"/>
    </location>
</feature>
<comment type="caution">
    <text evidence="2">The sequence shown here is derived from an EMBL/GenBank/DDBJ whole genome shotgun (WGS) entry which is preliminary data.</text>
</comment>
<proteinExistence type="predicted"/>
<organism evidence="2 3">
    <name type="scientific">Geodia barretti</name>
    <name type="common">Barrett's horny sponge</name>
    <dbReference type="NCBI Taxonomy" id="519541"/>
    <lineage>
        <taxon>Eukaryota</taxon>
        <taxon>Metazoa</taxon>
        <taxon>Porifera</taxon>
        <taxon>Demospongiae</taxon>
        <taxon>Heteroscleromorpha</taxon>
        <taxon>Tetractinellida</taxon>
        <taxon>Astrophorina</taxon>
        <taxon>Geodiidae</taxon>
        <taxon>Geodia</taxon>
    </lineage>
</organism>